<organism evidence="7 8">
    <name type="scientific">Juglans regia</name>
    <name type="common">English walnut</name>
    <dbReference type="NCBI Taxonomy" id="51240"/>
    <lineage>
        <taxon>Eukaryota</taxon>
        <taxon>Viridiplantae</taxon>
        <taxon>Streptophyta</taxon>
        <taxon>Embryophyta</taxon>
        <taxon>Tracheophyta</taxon>
        <taxon>Spermatophyta</taxon>
        <taxon>Magnoliopsida</taxon>
        <taxon>eudicotyledons</taxon>
        <taxon>Gunneridae</taxon>
        <taxon>Pentapetalae</taxon>
        <taxon>rosids</taxon>
        <taxon>fabids</taxon>
        <taxon>Fagales</taxon>
        <taxon>Juglandaceae</taxon>
        <taxon>Juglans</taxon>
    </lineage>
</organism>
<evidence type="ECO:0000256" key="2">
    <source>
        <dbReference type="ARBA" id="ARBA00022692"/>
    </source>
</evidence>
<gene>
    <name evidence="8" type="primary">LOC108979340</name>
</gene>
<keyword evidence="3" id="KW-0732">Signal</keyword>
<keyword evidence="2" id="KW-0812">Transmembrane</keyword>
<dbReference type="RefSeq" id="XP_018805544.1">
    <property type="nucleotide sequence ID" value="XM_018949999.2"/>
</dbReference>
<keyword evidence="5" id="KW-0472">Membrane</keyword>
<evidence type="ECO:0000256" key="1">
    <source>
        <dbReference type="ARBA" id="ARBA00004127"/>
    </source>
</evidence>
<proteinExistence type="inferred from homology"/>
<dbReference type="InterPro" id="IPR009606">
    <property type="entry name" value="DEAL/Modifying_wall_lignin1/2"/>
</dbReference>
<dbReference type="STRING" id="51240.A0A2I4DEG6"/>
<comment type="subcellular location">
    <subcellularLocation>
        <location evidence="1">Endomembrane system</location>
        <topology evidence="1">Multi-pass membrane protein</topology>
    </subcellularLocation>
</comment>
<dbReference type="AlphaFoldDB" id="A0A2I4DEG6"/>
<dbReference type="InterPro" id="IPR052222">
    <property type="entry name" value="DESIGUAL"/>
</dbReference>
<sequence length="177" mass="19388">MVKNVGFLVCVFIMVVDTVAGILGMEAEIIQNKVKHSKVLWMFECREPSYKAFQLGLAAAILLAITHFVAHLLGGCTCIWSREDYGKSSPNKQLAVVFLLFSWIALAVGLSMLIIGTLANSRSRKSCGIAHNRILFIGGIVCFVHELFTVVYYVSAAAAKTEEKQNRNPRGGHATQA</sequence>
<dbReference type="PANTHER" id="PTHR31769">
    <property type="entry name" value="OS07G0462200 PROTEIN-RELATED"/>
    <property type="match status" value="1"/>
</dbReference>
<dbReference type="KEGG" id="jre:108979340"/>
<keyword evidence="4" id="KW-1133">Transmembrane helix</keyword>
<protein>
    <submittedName>
        <fullName evidence="8">Uncharacterized protein LOC108979340</fullName>
    </submittedName>
</protein>
<reference evidence="8" key="1">
    <citation type="submission" date="2025-08" db="UniProtKB">
        <authorList>
            <consortium name="RefSeq"/>
        </authorList>
    </citation>
    <scope>IDENTIFICATION</scope>
    <source>
        <tissue evidence="8">Leaves</tissue>
    </source>
</reference>
<evidence type="ECO:0000256" key="3">
    <source>
        <dbReference type="ARBA" id="ARBA00022729"/>
    </source>
</evidence>
<evidence type="ECO:0000256" key="4">
    <source>
        <dbReference type="ARBA" id="ARBA00022989"/>
    </source>
</evidence>
<dbReference type="Gramene" id="Jr03_09820_p1">
    <property type="protein sequence ID" value="cds.Jr03_09820_p1"/>
    <property type="gene ID" value="Jr03_09820"/>
</dbReference>
<name>A0A2I4DEG6_JUGRE</name>
<accession>A0A2I4DEG6</accession>
<dbReference type="GeneID" id="108979340"/>
<evidence type="ECO:0000313" key="8">
    <source>
        <dbReference type="RefSeq" id="XP_018805544.1"/>
    </source>
</evidence>
<dbReference type="Pfam" id="PF06749">
    <property type="entry name" value="DUF1218"/>
    <property type="match status" value="1"/>
</dbReference>
<dbReference type="GO" id="GO:0012505">
    <property type="term" value="C:endomembrane system"/>
    <property type="evidence" value="ECO:0007669"/>
    <property type="project" value="UniProtKB-SubCell"/>
</dbReference>
<evidence type="ECO:0000313" key="7">
    <source>
        <dbReference type="Proteomes" id="UP000235220"/>
    </source>
</evidence>
<evidence type="ECO:0000256" key="5">
    <source>
        <dbReference type="ARBA" id="ARBA00023136"/>
    </source>
</evidence>
<dbReference type="OrthoDB" id="1667348at2759"/>
<comment type="similarity">
    <text evidence="6">Belongs to the DESIGUAL family.</text>
</comment>
<keyword evidence="7" id="KW-1185">Reference proteome</keyword>
<evidence type="ECO:0000256" key="6">
    <source>
        <dbReference type="ARBA" id="ARBA00029467"/>
    </source>
</evidence>
<dbReference type="Proteomes" id="UP000235220">
    <property type="component" value="Chromosome 3"/>
</dbReference>